<accession>A0A497JJE7</accession>
<sequence>MKGSAIIEENFEAEIDRENDRSKRTTPPDHPHPFNLPNPLQQRNTAIRNPAPAAAYRPIAEILSWSGFQRPTPRSFPGAGFRPFPRFRARVFLSWSGFRALWLQPRPEADRGDGILCIPLFKRVYAFRIAEILFAKGSRRSVSKLRSGSGFQRSPYSFTEAVFPDFTEILY</sequence>
<reference evidence="2 3" key="1">
    <citation type="submission" date="2018-06" db="EMBL/GenBank/DDBJ databases">
        <title>Extensive metabolic versatility and redundancy in microbially diverse, dynamic hydrothermal sediments.</title>
        <authorList>
            <person name="Dombrowski N."/>
            <person name="Teske A."/>
            <person name="Baker B.J."/>
        </authorList>
    </citation>
    <scope>NUCLEOTIDE SEQUENCE [LARGE SCALE GENOMIC DNA]</scope>
    <source>
        <strain evidence="2">B51_G17</strain>
    </source>
</reference>
<gene>
    <name evidence="2" type="ORF">DRO04_00110</name>
</gene>
<dbReference type="Proteomes" id="UP000278031">
    <property type="component" value="Unassembled WGS sequence"/>
</dbReference>
<evidence type="ECO:0000313" key="3">
    <source>
        <dbReference type="Proteomes" id="UP000278031"/>
    </source>
</evidence>
<dbReference type="EMBL" id="QMWP01000001">
    <property type="protein sequence ID" value="RLG71298.1"/>
    <property type="molecule type" value="Genomic_DNA"/>
</dbReference>
<name>A0A497JJE7_9ARCH</name>
<organism evidence="2 3">
    <name type="scientific">Candidatus Iainarchaeum sp</name>
    <dbReference type="NCBI Taxonomy" id="3101447"/>
    <lineage>
        <taxon>Archaea</taxon>
        <taxon>Candidatus Iainarchaeota</taxon>
        <taxon>Candidatus Iainarchaeia</taxon>
        <taxon>Candidatus Iainarchaeales</taxon>
        <taxon>Candidatus Iainarchaeaceae</taxon>
        <taxon>Candidatus Iainarchaeum</taxon>
    </lineage>
</organism>
<comment type="caution">
    <text evidence="2">The sequence shown here is derived from an EMBL/GenBank/DDBJ whole genome shotgun (WGS) entry which is preliminary data.</text>
</comment>
<evidence type="ECO:0000256" key="1">
    <source>
        <dbReference type="SAM" id="MobiDB-lite"/>
    </source>
</evidence>
<feature type="region of interest" description="Disordered" evidence="1">
    <location>
        <begin position="1"/>
        <end position="41"/>
    </location>
</feature>
<protein>
    <submittedName>
        <fullName evidence="2">Uncharacterized protein</fullName>
    </submittedName>
</protein>
<dbReference type="AlphaFoldDB" id="A0A497JJE7"/>
<proteinExistence type="predicted"/>
<evidence type="ECO:0000313" key="2">
    <source>
        <dbReference type="EMBL" id="RLG71298.1"/>
    </source>
</evidence>
<feature type="compositionally biased region" description="Basic and acidic residues" evidence="1">
    <location>
        <begin position="14"/>
        <end position="32"/>
    </location>
</feature>